<dbReference type="AlphaFoldDB" id="A0A0C1ZM72"/>
<dbReference type="EMBL" id="JMCC02000156">
    <property type="protein sequence ID" value="KIG12023.1"/>
    <property type="molecule type" value="Genomic_DNA"/>
</dbReference>
<dbReference type="Proteomes" id="UP000031599">
    <property type="component" value="Unassembled WGS sequence"/>
</dbReference>
<gene>
    <name evidence="1" type="ORF">DB30_02108</name>
</gene>
<sequence length="378" mass="40836">MLQTIINFFRKLFGLDSDTGSGSGNMKQLSQGELREKHIKGLEHIEGAENIRVSTGDVIRRVEGAALIRDEDDGEMLWTSEINLEVTPQQFQDDFGPLAGPDDLGKFLFHETEINMVMQGDADEAERKCQEFGYAHMGQFFRVRGTMLKHKGTAGGPQLDDFVFDSGDVMRAAMDGAHMRQAYTSQGALAADPELLAPVDGVDLDTYAKLAATSATGLPQDQFTAMLAQHGLDAAKWQSVNAVWTDRMAKDTSHTITTAYGKAFGAAGAGQYGAAGAAGAAVMGTTNAAGGEAPVSFERYCEIAGAQAAWAESGQDVNAMMKQVFNMNALDWSTMSMWWMQKLQSDPSLFQPHTDLCEKYKTQYGAGGMAGADDDLSF</sequence>
<comment type="caution">
    <text evidence="1">The sequence shown here is derived from an EMBL/GenBank/DDBJ whole genome shotgun (WGS) entry which is preliminary data.</text>
</comment>
<reference evidence="1 2" key="1">
    <citation type="submission" date="2014-12" db="EMBL/GenBank/DDBJ databases">
        <title>Genome assembly of Enhygromyxa salina DSM 15201.</title>
        <authorList>
            <person name="Sharma G."/>
            <person name="Subramanian S."/>
        </authorList>
    </citation>
    <scope>NUCLEOTIDE SEQUENCE [LARGE SCALE GENOMIC DNA]</scope>
    <source>
        <strain evidence="1 2">DSM 15201</strain>
    </source>
</reference>
<evidence type="ECO:0000313" key="2">
    <source>
        <dbReference type="Proteomes" id="UP000031599"/>
    </source>
</evidence>
<organism evidence="1 2">
    <name type="scientific">Enhygromyxa salina</name>
    <dbReference type="NCBI Taxonomy" id="215803"/>
    <lineage>
        <taxon>Bacteria</taxon>
        <taxon>Pseudomonadati</taxon>
        <taxon>Myxococcota</taxon>
        <taxon>Polyangia</taxon>
        <taxon>Nannocystales</taxon>
        <taxon>Nannocystaceae</taxon>
        <taxon>Enhygromyxa</taxon>
    </lineage>
</organism>
<protein>
    <submittedName>
        <fullName evidence="1">Uncharacterized protein</fullName>
    </submittedName>
</protein>
<evidence type="ECO:0000313" key="1">
    <source>
        <dbReference type="EMBL" id="KIG12023.1"/>
    </source>
</evidence>
<accession>A0A0C1ZM72</accession>
<dbReference type="RefSeq" id="WP_052558628.1">
    <property type="nucleotide sequence ID" value="NZ_JMCC02000156.1"/>
</dbReference>
<name>A0A0C1ZM72_9BACT</name>
<proteinExistence type="predicted"/>